<keyword evidence="2" id="KW-0808">Transferase</keyword>
<keyword evidence="5" id="KW-1185">Reference proteome</keyword>
<dbReference type="InterPro" id="IPR023213">
    <property type="entry name" value="CAT-like_dom_sf"/>
</dbReference>
<dbReference type="PANTHER" id="PTHR31623">
    <property type="entry name" value="F21J9.9"/>
    <property type="match status" value="1"/>
</dbReference>
<evidence type="ECO:0000256" key="1">
    <source>
        <dbReference type="ARBA" id="ARBA00009861"/>
    </source>
</evidence>
<evidence type="ECO:0000313" key="4">
    <source>
        <dbReference type="EMBL" id="KAF7135806.1"/>
    </source>
</evidence>
<proteinExistence type="inferred from homology"/>
<dbReference type="PANTHER" id="PTHR31623:SF17">
    <property type="entry name" value="F21J9.9"/>
    <property type="match status" value="1"/>
</dbReference>
<organism evidence="4 5">
    <name type="scientific">Rhododendron simsii</name>
    <name type="common">Sims's rhododendron</name>
    <dbReference type="NCBI Taxonomy" id="118357"/>
    <lineage>
        <taxon>Eukaryota</taxon>
        <taxon>Viridiplantae</taxon>
        <taxon>Streptophyta</taxon>
        <taxon>Embryophyta</taxon>
        <taxon>Tracheophyta</taxon>
        <taxon>Spermatophyta</taxon>
        <taxon>Magnoliopsida</taxon>
        <taxon>eudicotyledons</taxon>
        <taxon>Gunneridae</taxon>
        <taxon>Pentapetalae</taxon>
        <taxon>asterids</taxon>
        <taxon>Ericales</taxon>
        <taxon>Ericaceae</taxon>
        <taxon>Ericoideae</taxon>
        <taxon>Rhodoreae</taxon>
        <taxon>Rhododendron</taxon>
    </lineage>
</organism>
<keyword evidence="3" id="KW-0012">Acyltransferase</keyword>
<dbReference type="AlphaFoldDB" id="A0A834LHB2"/>
<evidence type="ECO:0000256" key="2">
    <source>
        <dbReference type="ARBA" id="ARBA00022679"/>
    </source>
</evidence>
<comment type="similarity">
    <text evidence="1">Belongs to the plant acyltransferase family.</text>
</comment>
<dbReference type="EMBL" id="WJXA01000008">
    <property type="protein sequence ID" value="KAF7135806.1"/>
    <property type="molecule type" value="Genomic_DNA"/>
</dbReference>
<dbReference type="Gene3D" id="3.30.559.10">
    <property type="entry name" value="Chloramphenicol acetyltransferase-like domain"/>
    <property type="match status" value="1"/>
</dbReference>
<reference evidence="4" key="1">
    <citation type="submission" date="2019-11" db="EMBL/GenBank/DDBJ databases">
        <authorList>
            <person name="Liu Y."/>
            <person name="Hou J."/>
            <person name="Li T.-Q."/>
            <person name="Guan C.-H."/>
            <person name="Wu X."/>
            <person name="Wu H.-Z."/>
            <person name="Ling F."/>
            <person name="Zhang R."/>
            <person name="Shi X.-G."/>
            <person name="Ren J.-P."/>
            <person name="Chen E.-F."/>
            <person name="Sun J.-M."/>
        </authorList>
    </citation>
    <scope>NUCLEOTIDE SEQUENCE</scope>
    <source>
        <strain evidence="4">Adult_tree_wgs_1</strain>
        <tissue evidence="4">Leaves</tissue>
    </source>
</reference>
<dbReference type="GO" id="GO:0016746">
    <property type="term" value="F:acyltransferase activity"/>
    <property type="evidence" value="ECO:0007669"/>
    <property type="project" value="UniProtKB-KW"/>
</dbReference>
<evidence type="ECO:0000256" key="3">
    <source>
        <dbReference type="ARBA" id="ARBA00023315"/>
    </source>
</evidence>
<dbReference type="Proteomes" id="UP000626092">
    <property type="component" value="Unassembled WGS sequence"/>
</dbReference>
<evidence type="ECO:0000313" key="5">
    <source>
        <dbReference type="Proteomes" id="UP000626092"/>
    </source>
</evidence>
<accession>A0A834LHB2</accession>
<gene>
    <name evidence="4" type="ORF">RHSIM_Rhsim08G0186200</name>
</gene>
<comment type="caution">
    <text evidence="4">The sequence shown here is derived from an EMBL/GenBank/DDBJ whole genome shotgun (WGS) entry which is preliminary data.</text>
</comment>
<dbReference type="Pfam" id="PF02458">
    <property type="entry name" value="Transferase"/>
    <property type="match status" value="1"/>
</dbReference>
<sequence>MVKMETISKESIKPSSKTPDHLRTFQLSMLDQFIPPSIYSPLILYYSHDESTSNVKQAEISSLLKRSLSDALSLYYPLAGRMTSESSVDCNDQGVDFLEARVDARLSEILKSPQVEVLTQFVPSTSEESGGFLLGIQLNYFHCGGIAIGITICHRIADACTLTMFVKAWTATARGDTNMVAPTIWKWAMDRKGRDQCRLSVACHAVNIRGRMEPPLPECTFGNLIRGADVLGNRELDLGELVSKMREAVGKIDSDFMKELQGENGYDMVVRHSKKAVEWFLDKEVDYFMFTSWCRFPFSESDFGWGKPVWASSASWAAPNTIVLMDSMSNIGGIEAWFTMAEDGSYDEI</sequence>
<name>A0A834LHB2_RHOSS</name>
<dbReference type="OrthoDB" id="671439at2759"/>
<protein>
    <submittedName>
        <fullName evidence="4">Uncharacterized protein</fullName>
    </submittedName>
</protein>